<name>A0A096MCN5_POEFO</name>
<sequence length="227" mass="25667">TSANDCHFQMYLLQALTRWNQDQTRVAAGEGSTMGMSSTELKKQKLNQLRQHLLGETLPETTKPLLYTGELMGINYLYSQTGRKLRGFPDDPEEPDCSEIKLPDEVMSEEDWPLNVLHKDVDEGFDEVTEACFNPLFKPSLLQQSSAPQKPPVSDSQIQIEAVGPDVAPGYQHVVRLAHRLITFARKGYITNVEVEEIIHLWMNLSEDDKRPVACPSKEKDSPTRGR</sequence>
<dbReference type="PANTHER" id="PTHR47773:SF1">
    <property type="entry name" value="C2H2-TYPE DOMAIN-CONTAINING PROTEIN"/>
    <property type="match status" value="1"/>
</dbReference>
<reference evidence="2" key="1">
    <citation type="submission" date="2013-10" db="EMBL/GenBank/DDBJ databases">
        <authorList>
            <person name="Schartl M."/>
            <person name="Warren W."/>
        </authorList>
    </citation>
    <scope>NUCLEOTIDE SEQUENCE [LARGE SCALE GENOMIC DNA]</scope>
    <source>
        <strain evidence="2">female</strain>
    </source>
</reference>
<reference evidence="1" key="3">
    <citation type="submission" date="2025-09" db="UniProtKB">
        <authorList>
            <consortium name="Ensembl"/>
        </authorList>
    </citation>
    <scope>IDENTIFICATION</scope>
</reference>
<proteinExistence type="predicted"/>
<evidence type="ECO:0000313" key="2">
    <source>
        <dbReference type="Proteomes" id="UP000028760"/>
    </source>
</evidence>
<evidence type="ECO:0000313" key="1">
    <source>
        <dbReference type="Ensembl" id="ENSPFOP00000029176.1"/>
    </source>
</evidence>
<dbReference type="eggNOG" id="ENOG502SMY1">
    <property type="taxonomic scope" value="Eukaryota"/>
</dbReference>
<dbReference type="AlphaFoldDB" id="A0A096MCN5"/>
<dbReference type="PANTHER" id="PTHR47773">
    <property type="entry name" value="SI:DKEY-9I5.2-RELATED"/>
    <property type="match status" value="1"/>
</dbReference>
<dbReference type="Proteomes" id="UP000028760">
    <property type="component" value="Unassembled WGS sequence"/>
</dbReference>
<dbReference type="GeneTree" id="ENSGT00940000169400"/>
<protein>
    <submittedName>
        <fullName evidence="1">Uncharacterized protein</fullName>
    </submittedName>
</protein>
<keyword evidence="2" id="KW-1185">Reference proteome</keyword>
<reference evidence="1" key="2">
    <citation type="submission" date="2025-08" db="UniProtKB">
        <authorList>
            <consortium name="Ensembl"/>
        </authorList>
    </citation>
    <scope>IDENTIFICATION</scope>
</reference>
<organism evidence="1 2">
    <name type="scientific">Poecilia formosa</name>
    <name type="common">Amazon molly</name>
    <name type="synonym">Limia formosa</name>
    <dbReference type="NCBI Taxonomy" id="48698"/>
    <lineage>
        <taxon>Eukaryota</taxon>
        <taxon>Metazoa</taxon>
        <taxon>Chordata</taxon>
        <taxon>Craniata</taxon>
        <taxon>Vertebrata</taxon>
        <taxon>Euteleostomi</taxon>
        <taxon>Actinopterygii</taxon>
        <taxon>Neopterygii</taxon>
        <taxon>Teleostei</taxon>
        <taxon>Neoteleostei</taxon>
        <taxon>Acanthomorphata</taxon>
        <taxon>Ovalentaria</taxon>
        <taxon>Atherinomorphae</taxon>
        <taxon>Cyprinodontiformes</taxon>
        <taxon>Poeciliidae</taxon>
        <taxon>Poeciliinae</taxon>
        <taxon>Poecilia</taxon>
    </lineage>
</organism>
<dbReference type="EMBL" id="AYCK01015699">
    <property type="status" value="NOT_ANNOTATED_CDS"/>
    <property type="molecule type" value="Genomic_DNA"/>
</dbReference>
<accession>A0A096MCN5</accession>
<dbReference type="Ensembl" id="ENSPFOT00000030023.1">
    <property type="protein sequence ID" value="ENSPFOP00000029176.1"/>
    <property type="gene ID" value="ENSPFOG00000023229.1"/>
</dbReference>
<dbReference type="STRING" id="48698.ENSPFOP00000029176"/>